<proteinExistence type="predicted"/>
<gene>
    <name evidence="1" type="ORF">Q604_UNBC16706G0001</name>
</gene>
<dbReference type="GO" id="GO:0006260">
    <property type="term" value="P:DNA replication"/>
    <property type="evidence" value="ECO:0007669"/>
    <property type="project" value="InterPro"/>
</dbReference>
<feature type="non-terminal residue" evidence="1">
    <location>
        <position position="1"/>
    </location>
</feature>
<protein>
    <submittedName>
        <fullName evidence="1">Anaerobic ribonucleoside-triphosphate reductase</fullName>
    </submittedName>
</protein>
<name>W1XI49_9ZZZZ</name>
<dbReference type="PANTHER" id="PTHR21075:SF0">
    <property type="entry name" value="ANAEROBIC RIBONUCLEOSIDE-TRIPHOSPHATE REDUCTASE"/>
    <property type="match status" value="1"/>
</dbReference>
<dbReference type="InterPro" id="IPR012833">
    <property type="entry name" value="NrdD"/>
</dbReference>
<organism evidence="1">
    <name type="scientific">human gut metagenome</name>
    <dbReference type="NCBI Taxonomy" id="408170"/>
    <lineage>
        <taxon>unclassified sequences</taxon>
        <taxon>metagenomes</taxon>
        <taxon>organismal metagenomes</taxon>
    </lineage>
</organism>
<dbReference type="EMBL" id="AZMM01016706">
    <property type="protein sequence ID" value="ETJ28499.1"/>
    <property type="molecule type" value="Genomic_DNA"/>
</dbReference>
<comment type="caution">
    <text evidence="1">The sequence shown here is derived from an EMBL/GenBank/DDBJ whole genome shotgun (WGS) entry which is preliminary data.</text>
</comment>
<dbReference type="Pfam" id="PF13597">
    <property type="entry name" value="NRDD"/>
    <property type="match status" value="1"/>
</dbReference>
<dbReference type="GO" id="GO:0009265">
    <property type="term" value="P:2'-deoxyribonucleotide biosynthetic process"/>
    <property type="evidence" value="ECO:0007669"/>
    <property type="project" value="TreeGrafter"/>
</dbReference>
<evidence type="ECO:0000313" key="1">
    <source>
        <dbReference type="EMBL" id="ETJ28499.1"/>
    </source>
</evidence>
<sequence length="73" mass="8102">DDDVIGLLDRSNISVLDENSNKDAAIVSTQRDLIAGEVSKDIARRKLIPTDILEAHDSGAIHFHDMDYIIQPM</sequence>
<dbReference type="SUPFAM" id="SSF51998">
    <property type="entry name" value="PFL-like glycyl radical enzymes"/>
    <property type="match status" value="1"/>
</dbReference>
<dbReference type="AlphaFoldDB" id="W1XI49"/>
<dbReference type="GO" id="GO:0008998">
    <property type="term" value="F:ribonucleoside-triphosphate reductase (thioredoxin) activity"/>
    <property type="evidence" value="ECO:0007669"/>
    <property type="project" value="InterPro"/>
</dbReference>
<dbReference type="Gene3D" id="3.20.70.20">
    <property type="match status" value="1"/>
</dbReference>
<dbReference type="GO" id="GO:0004748">
    <property type="term" value="F:ribonucleoside-diphosphate reductase activity, thioredoxin disulfide as acceptor"/>
    <property type="evidence" value="ECO:0007669"/>
    <property type="project" value="TreeGrafter"/>
</dbReference>
<dbReference type="GO" id="GO:0031250">
    <property type="term" value="C:anaerobic ribonucleoside-triphosphate reductase complex"/>
    <property type="evidence" value="ECO:0007669"/>
    <property type="project" value="TreeGrafter"/>
</dbReference>
<accession>W1XI49</accession>
<dbReference type="PANTHER" id="PTHR21075">
    <property type="entry name" value="ANAEROBIC RIBONUCLEOSIDE-TRIPHOSPHATE REDUCTASE"/>
    <property type="match status" value="1"/>
</dbReference>
<reference evidence="1" key="1">
    <citation type="submission" date="2013-12" db="EMBL/GenBank/DDBJ databases">
        <title>A Varibaculum cambriense genome reconstructed from a premature infant gut community with otherwise low bacterial novelty that shifts toward anaerobic metabolism during the third week of life.</title>
        <authorList>
            <person name="Brown C.T."/>
            <person name="Sharon I."/>
            <person name="Thomas B.C."/>
            <person name="Castelle C.J."/>
            <person name="Morowitz M.J."/>
            <person name="Banfield J.F."/>
        </authorList>
    </citation>
    <scope>NUCLEOTIDE SEQUENCE</scope>
</reference>
<feature type="non-terminal residue" evidence="1">
    <location>
        <position position="73"/>
    </location>
</feature>